<proteinExistence type="predicted"/>
<name>A0ABP6U6P2_9ACTN</name>
<protein>
    <submittedName>
        <fullName evidence="1">Uncharacterized protein</fullName>
    </submittedName>
</protein>
<evidence type="ECO:0000313" key="2">
    <source>
        <dbReference type="Proteomes" id="UP001501455"/>
    </source>
</evidence>
<gene>
    <name evidence="1" type="ORF">GCM10019016_099390</name>
</gene>
<reference evidence="2" key="1">
    <citation type="journal article" date="2019" name="Int. J. Syst. Evol. Microbiol.">
        <title>The Global Catalogue of Microorganisms (GCM) 10K type strain sequencing project: providing services to taxonomists for standard genome sequencing and annotation.</title>
        <authorList>
            <consortium name="The Broad Institute Genomics Platform"/>
            <consortium name="The Broad Institute Genome Sequencing Center for Infectious Disease"/>
            <person name="Wu L."/>
            <person name="Ma J."/>
        </authorList>
    </citation>
    <scope>NUCLEOTIDE SEQUENCE [LARGE SCALE GENOMIC DNA]</scope>
    <source>
        <strain evidence="2">JCM 4816</strain>
    </source>
</reference>
<dbReference type="Proteomes" id="UP001501455">
    <property type="component" value="Unassembled WGS sequence"/>
</dbReference>
<evidence type="ECO:0000313" key="1">
    <source>
        <dbReference type="EMBL" id="GAA3502830.1"/>
    </source>
</evidence>
<sequence>MDPRAEVFPGIDVHDRLTRPMTIAPAGQDFHASRRDDVRAVVDAAPGRRLADTVSDHDVPMTRPAGLPTINLDLVRDHARDAGRAR</sequence>
<keyword evidence="2" id="KW-1185">Reference proteome</keyword>
<dbReference type="EMBL" id="BAAAXF010000071">
    <property type="protein sequence ID" value="GAA3502830.1"/>
    <property type="molecule type" value="Genomic_DNA"/>
</dbReference>
<dbReference type="RefSeq" id="WP_345583806.1">
    <property type="nucleotide sequence ID" value="NZ_BAAAXF010000071.1"/>
</dbReference>
<organism evidence="1 2">
    <name type="scientific">Streptomyces prasinosporus</name>
    <dbReference type="NCBI Taxonomy" id="68256"/>
    <lineage>
        <taxon>Bacteria</taxon>
        <taxon>Bacillati</taxon>
        <taxon>Actinomycetota</taxon>
        <taxon>Actinomycetes</taxon>
        <taxon>Kitasatosporales</taxon>
        <taxon>Streptomycetaceae</taxon>
        <taxon>Streptomyces</taxon>
        <taxon>Streptomyces albogriseolus group</taxon>
    </lineage>
</organism>
<comment type="caution">
    <text evidence="1">The sequence shown here is derived from an EMBL/GenBank/DDBJ whole genome shotgun (WGS) entry which is preliminary data.</text>
</comment>
<accession>A0ABP6U6P2</accession>